<dbReference type="Proteomes" id="UP000694416">
    <property type="component" value="Unplaced"/>
</dbReference>
<sequence length="164" mass="18563">MPERRWDSDWRLLNPEAVGRSQKRPPIAEFCWRCRCRILGCGRRRRPGAGAGPVKKQLDVKKSKFCEADVSNDLRKEVENHYKLPLPEDFFHFWKSYEELDSEKPAGELLQNHSCINGKSNVIGNGMGVVASHSVIPVEAGGLPETKRPGQHSKTSSLQKNKNK</sequence>
<dbReference type="Ensembl" id="ENSPTET00000012631.1">
    <property type="protein sequence ID" value="ENSPTEP00000008273.1"/>
    <property type="gene ID" value="ENSPTEG00000009423.1"/>
</dbReference>
<evidence type="ECO:0000256" key="1">
    <source>
        <dbReference type="SAM" id="MobiDB-lite"/>
    </source>
</evidence>
<name>A0A8C9LJY3_9PRIM</name>
<reference evidence="2" key="1">
    <citation type="submission" date="2025-08" db="UniProtKB">
        <authorList>
            <consortium name="Ensembl"/>
        </authorList>
    </citation>
    <scope>IDENTIFICATION</scope>
</reference>
<proteinExistence type="predicted"/>
<organism evidence="2 3">
    <name type="scientific">Piliocolobus tephrosceles</name>
    <name type="common">Ugandan red Colobus</name>
    <dbReference type="NCBI Taxonomy" id="591936"/>
    <lineage>
        <taxon>Eukaryota</taxon>
        <taxon>Metazoa</taxon>
        <taxon>Chordata</taxon>
        <taxon>Craniata</taxon>
        <taxon>Vertebrata</taxon>
        <taxon>Euteleostomi</taxon>
        <taxon>Mammalia</taxon>
        <taxon>Eutheria</taxon>
        <taxon>Euarchontoglires</taxon>
        <taxon>Primates</taxon>
        <taxon>Haplorrhini</taxon>
        <taxon>Catarrhini</taxon>
        <taxon>Cercopithecidae</taxon>
        <taxon>Colobinae</taxon>
        <taxon>Piliocolobus</taxon>
    </lineage>
</organism>
<keyword evidence="3" id="KW-1185">Reference proteome</keyword>
<dbReference type="AlphaFoldDB" id="A0A8C9LJY3"/>
<reference evidence="2" key="2">
    <citation type="submission" date="2025-09" db="UniProtKB">
        <authorList>
            <consortium name="Ensembl"/>
        </authorList>
    </citation>
    <scope>IDENTIFICATION</scope>
</reference>
<evidence type="ECO:0000313" key="2">
    <source>
        <dbReference type="Ensembl" id="ENSPTEP00000008273.1"/>
    </source>
</evidence>
<feature type="region of interest" description="Disordered" evidence="1">
    <location>
        <begin position="140"/>
        <end position="164"/>
    </location>
</feature>
<feature type="compositionally biased region" description="Polar residues" evidence="1">
    <location>
        <begin position="152"/>
        <end position="164"/>
    </location>
</feature>
<protein>
    <submittedName>
        <fullName evidence="2">Uncharacterized protein</fullName>
    </submittedName>
</protein>
<accession>A0A8C9LJY3</accession>
<evidence type="ECO:0000313" key="3">
    <source>
        <dbReference type="Proteomes" id="UP000694416"/>
    </source>
</evidence>